<evidence type="ECO:0000313" key="2">
    <source>
        <dbReference type="EMBL" id="TDK32192.1"/>
    </source>
</evidence>
<dbReference type="OrthoDB" id="41724at2"/>
<dbReference type="SUPFAM" id="SSF50939">
    <property type="entry name" value="Sialidases"/>
    <property type="match status" value="1"/>
</dbReference>
<name>A0A4V3ANM7_9HYPH</name>
<dbReference type="CDD" id="cd15482">
    <property type="entry name" value="Sialidase_non-viral"/>
    <property type="match status" value="1"/>
</dbReference>
<dbReference type="EMBL" id="SMTL01000005">
    <property type="protein sequence ID" value="TDK32192.1"/>
    <property type="molecule type" value="Genomic_DNA"/>
</dbReference>
<dbReference type="InterPro" id="IPR036278">
    <property type="entry name" value="Sialidase_sf"/>
</dbReference>
<dbReference type="Proteomes" id="UP000295238">
    <property type="component" value="Unassembled WGS sequence"/>
</dbReference>
<feature type="domain" description="Sialidase" evidence="1">
    <location>
        <begin position="44"/>
        <end position="371"/>
    </location>
</feature>
<dbReference type="Pfam" id="PF13088">
    <property type="entry name" value="BNR_2"/>
    <property type="match status" value="1"/>
</dbReference>
<dbReference type="AlphaFoldDB" id="A0A4V3ANM7"/>
<dbReference type="PANTHER" id="PTHR43752">
    <property type="entry name" value="BNR/ASP-BOX REPEAT FAMILY PROTEIN"/>
    <property type="match status" value="1"/>
</dbReference>
<accession>A0A4V3ANM7</accession>
<comment type="caution">
    <text evidence="2">The sequence shown here is derived from an EMBL/GenBank/DDBJ whole genome shotgun (WGS) entry which is preliminary data.</text>
</comment>
<evidence type="ECO:0000313" key="3">
    <source>
        <dbReference type="Proteomes" id="UP000295238"/>
    </source>
</evidence>
<sequence length="401" mass="43392">MTPDEIATVMNGTVKAVGPARHEAMLASPMIQNHASFLHLADDGALICAWFGGTLEGKSDISIFASVLADGSDQWGEPQRLSFDLHHSEQNPVLFQQPGGGLWLFHTSQPSGNQDECRIRVAEISRDAGDPTKLTAGEGQFLDLPRGCFVRAPLTVREDGAWLLPIFRCIQRPGQKWNGSHDRAAVGISQDGCKTWVLEDLHQSTGCVHMSPVSIGDDKLAAVFRRRQADFVYHTESADGGRTWSAPQATDVPNNNSSIAAITLKDGRIAMICNPTNAEMSADRRASLYDELGEDDDRPDADPDGGCVPIWGVPRAPVAVCISDDGAKSFSQRIVIEDGPGTCLSNNSIDGHNREMSYPWLLEGTDGSLHITYTYHRRAIKYVRLAPGWADTGSGAAEAGE</sequence>
<gene>
    <name evidence="2" type="ORF">E2F50_17845</name>
</gene>
<proteinExistence type="predicted"/>
<keyword evidence="2" id="KW-0378">Hydrolase</keyword>
<protein>
    <submittedName>
        <fullName evidence="2">Glycosyl hydrolase</fullName>
    </submittedName>
</protein>
<evidence type="ECO:0000259" key="1">
    <source>
        <dbReference type="Pfam" id="PF13088"/>
    </source>
</evidence>
<dbReference type="InterPro" id="IPR011040">
    <property type="entry name" value="Sialidase"/>
</dbReference>
<keyword evidence="3" id="KW-1185">Reference proteome</keyword>
<dbReference type="GO" id="GO:0016787">
    <property type="term" value="F:hydrolase activity"/>
    <property type="evidence" value="ECO:0007669"/>
    <property type="project" value="UniProtKB-KW"/>
</dbReference>
<dbReference type="PANTHER" id="PTHR43752:SF2">
    <property type="entry name" value="BNR_ASP-BOX REPEAT FAMILY PROTEIN"/>
    <property type="match status" value="1"/>
</dbReference>
<dbReference type="Gene3D" id="2.120.10.10">
    <property type="match status" value="1"/>
</dbReference>
<organism evidence="2 3">
    <name type="scientific">Rhizobium deserti</name>
    <dbReference type="NCBI Taxonomy" id="2547961"/>
    <lineage>
        <taxon>Bacteria</taxon>
        <taxon>Pseudomonadati</taxon>
        <taxon>Pseudomonadota</taxon>
        <taxon>Alphaproteobacteria</taxon>
        <taxon>Hyphomicrobiales</taxon>
        <taxon>Rhizobiaceae</taxon>
        <taxon>Rhizobium/Agrobacterium group</taxon>
        <taxon>Rhizobium</taxon>
    </lineage>
</organism>
<reference evidence="2 3" key="1">
    <citation type="submission" date="2019-03" db="EMBL/GenBank/DDBJ databases">
        <title>Rhizobium sp. nov., an bacterium isolated from biocrust in Mu Us Desert.</title>
        <authorList>
            <person name="Lixiong L."/>
        </authorList>
    </citation>
    <scope>NUCLEOTIDE SEQUENCE [LARGE SCALE GENOMIC DNA]</scope>
    <source>
        <strain evidence="2 3">SPY-1</strain>
    </source>
</reference>
<dbReference type="RefSeq" id="WP_133317532.1">
    <property type="nucleotide sequence ID" value="NZ_SMTL01000005.1"/>
</dbReference>